<dbReference type="GO" id="GO:0003779">
    <property type="term" value="F:actin binding"/>
    <property type="evidence" value="ECO:0007669"/>
    <property type="project" value="InterPro"/>
</dbReference>
<dbReference type="PANTHER" id="PTHR11249">
    <property type="entry name" value="GLIAL FACTOR NATURATION FACTOR"/>
    <property type="match status" value="1"/>
</dbReference>
<evidence type="ECO:0000256" key="4">
    <source>
        <dbReference type="ARBA" id="ARBA00022490"/>
    </source>
</evidence>
<keyword evidence="4" id="KW-0963">Cytoplasm</keyword>
<feature type="compositionally biased region" description="Low complexity" evidence="7">
    <location>
        <begin position="46"/>
        <end position="60"/>
    </location>
</feature>
<evidence type="ECO:0000256" key="1">
    <source>
        <dbReference type="ARBA" id="ARBA00004123"/>
    </source>
</evidence>
<dbReference type="InterPro" id="IPR011171">
    <property type="entry name" value="GMF"/>
</dbReference>
<dbReference type="SMART" id="SM00102">
    <property type="entry name" value="ADF"/>
    <property type="match status" value="1"/>
</dbReference>
<keyword evidence="10" id="KW-1185">Reference proteome</keyword>
<reference evidence="9" key="3">
    <citation type="submission" date="2025-09" db="UniProtKB">
        <authorList>
            <consortium name="Ensembl"/>
        </authorList>
    </citation>
    <scope>IDENTIFICATION</scope>
</reference>
<dbReference type="PANTHER" id="PTHR11249:SF4">
    <property type="entry name" value="GLIA MATURATION FACTOR GAMMA"/>
    <property type="match status" value="1"/>
</dbReference>
<dbReference type="Proteomes" id="UP000233100">
    <property type="component" value="Chromosome 19"/>
</dbReference>
<comment type="similarity">
    <text evidence="3">Belongs to the actin-binding proteins ADF family. GMF subfamily.</text>
</comment>
<evidence type="ECO:0000313" key="9">
    <source>
        <dbReference type="Ensembl" id="ENSMFAP00000031698.2"/>
    </source>
</evidence>
<evidence type="ECO:0000256" key="5">
    <source>
        <dbReference type="ARBA" id="ARBA00022990"/>
    </source>
</evidence>
<dbReference type="AlphaFoldDB" id="A0A2K5W3N6"/>
<dbReference type="GO" id="GO:0071846">
    <property type="term" value="P:actin filament debranching"/>
    <property type="evidence" value="ECO:0007669"/>
    <property type="project" value="InterPro"/>
</dbReference>
<dbReference type="GeneTree" id="ENSGT00390000008920"/>
<proteinExistence type="inferred from homology"/>
<dbReference type="VEuPathDB" id="HostDB:ENSMFAG00000036870"/>
<dbReference type="STRING" id="9541.ENSMFAP00000031698"/>
<evidence type="ECO:0000256" key="7">
    <source>
        <dbReference type="SAM" id="MobiDB-lite"/>
    </source>
</evidence>
<keyword evidence="5" id="KW-0007">Acetylation</keyword>
<dbReference type="Bgee" id="ENSMFAG00000036870">
    <property type="expression patterns" value="Expressed in bone marrow and 13 other cell types or tissues"/>
</dbReference>
<evidence type="ECO:0000259" key="8">
    <source>
        <dbReference type="SMART" id="SM00102"/>
    </source>
</evidence>
<dbReference type="GO" id="GO:0005634">
    <property type="term" value="C:nucleus"/>
    <property type="evidence" value="ECO:0007669"/>
    <property type="project" value="UniProtKB-SubCell"/>
</dbReference>
<accession>A0A2K5W3N6</accession>
<evidence type="ECO:0000256" key="6">
    <source>
        <dbReference type="ARBA" id="ARBA00023242"/>
    </source>
</evidence>
<evidence type="ECO:0000256" key="2">
    <source>
        <dbReference type="ARBA" id="ARBA00004496"/>
    </source>
</evidence>
<feature type="domain" description="ADF-H" evidence="8">
    <location>
        <begin position="69"/>
        <end position="180"/>
    </location>
</feature>
<evidence type="ECO:0000313" key="10">
    <source>
        <dbReference type="Proteomes" id="UP000233100"/>
    </source>
</evidence>
<organism evidence="9 10">
    <name type="scientific">Macaca fascicularis</name>
    <name type="common">Crab-eating macaque</name>
    <name type="synonym">Cynomolgus monkey</name>
    <dbReference type="NCBI Taxonomy" id="9541"/>
    <lineage>
        <taxon>Eukaryota</taxon>
        <taxon>Metazoa</taxon>
        <taxon>Chordata</taxon>
        <taxon>Craniata</taxon>
        <taxon>Vertebrata</taxon>
        <taxon>Euteleostomi</taxon>
        <taxon>Mammalia</taxon>
        <taxon>Eutheria</taxon>
        <taxon>Euarchontoglires</taxon>
        <taxon>Primates</taxon>
        <taxon>Haplorrhini</taxon>
        <taxon>Catarrhini</taxon>
        <taxon>Cercopithecidae</taxon>
        <taxon>Cercopithecinae</taxon>
        <taxon>Macaca</taxon>
    </lineage>
</organism>
<keyword evidence="6" id="KW-0539">Nucleus</keyword>
<sequence length="183" mass="19724">ARRGATVVERDPRGPPPPRRDWSDVGVTGSRSGLGFGAGGRGRGGARPALPRVTGPAEPGIGPPGPQGAGSRASTPAARSEVAVPDSDVPGLLFPAPWVARPTQRCPRFVVYSYKYVHDDGRVSYPLCFIFSSPVGCKPEQQMMYAGSKNRLVQTAELTKVFEIRTTDDLTEAWLQEKLSFFR</sequence>
<name>A0A2K5W3N6_MACFA</name>
<dbReference type="SUPFAM" id="SSF55753">
    <property type="entry name" value="Actin depolymerizing proteins"/>
    <property type="match status" value="1"/>
</dbReference>
<feature type="compositionally biased region" description="Basic and acidic residues" evidence="7">
    <location>
        <begin position="8"/>
        <end position="23"/>
    </location>
</feature>
<dbReference type="GO" id="GO:0030864">
    <property type="term" value="C:cortical actin cytoskeleton"/>
    <property type="evidence" value="ECO:0007669"/>
    <property type="project" value="TreeGrafter"/>
</dbReference>
<dbReference type="FunFam" id="3.40.20.10:FF:000026">
    <property type="entry name" value="Glia maturation factor"/>
    <property type="match status" value="1"/>
</dbReference>
<reference evidence="9" key="2">
    <citation type="submission" date="2025-08" db="UniProtKB">
        <authorList>
            <consortium name="Ensembl"/>
        </authorList>
    </citation>
    <scope>IDENTIFICATION</scope>
</reference>
<dbReference type="GO" id="GO:0071933">
    <property type="term" value="F:Arp2/3 complex binding"/>
    <property type="evidence" value="ECO:0007669"/>
    <property type="project" value="InterPro"/>
</dbReference>
<comment type="subcellular location">
    <subcellularLocation>
        <location evidence="2">Cytoplasm</location>
    </subcellularLocation>
    <subcellularLocation>
        <location evidence="1">Nucleus</location>
    </subcellularLocation>
</comment>
<dbReference type="GO" id="GO:0034316">
    <property type="term" value="P:negative regulation of Arp2/3 complex-mediated actin nucleation"/>
    <property type="evidence" value="ECO:0007669"/>
    <property type="project" value="TreeGrafter"/>
</dbReference>
<protein>
    <recommendedName>
        <fullName evidence="8">ADF-H domain-containing protein</fullName>
    </recommendedName>
</protein>
<dbReference type="Gene3D" id="3.40.20.10">
    <property type="entry name" value="Severin"/>
    <property type="match status" value="1"/>
</dbReference>
<dbReference type="Ensembl" id="ENSMFAT00000005918.2">
    <property type="protein sequence ID" value="ENSMFAP00000031698.2"/>
    <property type="gene ID" value="ENSMFAG00000036870.2"/>
</dbReference>
<dbReference type="InterPro" id="IPR029006">
    <property type="entry name" value="ADF-H/Gelsolin-like_dom_sf"/>
</dbReference>
<evidence type="ECO:0000256" key="3">
    <source>
        <dbReference type="ARBA" id="ARBA00010055"/>
    </source>
</evidence>
<dbReference type="Pfam" id="PF00241">
    <property type="entry name" value="Cofilin_ADF"/>
    <property type="match status" value="1"/>
</dbReference>
<dbReference type="InterPro" id="IPR002108">
    <property type="entry name" value="ADF-H"/>
</dbReference>
<reference evidence="9 10" key="1">
    <citation type="submission" date="2013-03" db="EMBL/GenBank/DDBJ databases">
        <authorList>
            <person name="Warren W."/>
            <person name="Wilson R.K."/>
        </authorList>
    </citation>
    <scope>NUCLEOTIDE SEQUENCE</scope>
</reference>
<feature type="region of interest" description="Disordered" evidence="7">
    <location>
        <begin position="1"/>
        <end position="79"/>
    </location>
</feature>
<feature type="compositionally biased region" description="Gly residues" evidence="7">
    <location>
        <begin position="32"/>
        <end position="45"/>
    </location>
</feature>